<gene>
    <name evidence="8" type="ORF">BDV23DRAFT_195249</name>
</gene>
<feature type="transmembrane region" description="Helical" evidence="6">
    <location>
        <begin position="85"/>
        <end position="108"/>
    </location>
</feature>
<feature type="transmembrane region" description="Helical" evidence="6">
    <location>
        <begin position="43"/>
        <end position="65"/>
    </location>
</feature>
<dbReference type="InterPro" id="IPR052337">
    <property type="entry name" value="SAT4-like"/>
</dbReference>
<dbReference type="GO" id="GO:0016020">
    <property type="term" value="C:membrane"/>
    <property type="evidence" value="ECO:0007669"/>
    <property type="project" value="UniProtKB-SubCell"/>
</dbReference>
<reference evidence="8" key="1">
    <citation type="submission" date="2019-04" db="EMBL/GenBank/DDBJ databases">
        <title>Friends and foes A comparative genomics studyof 23 Aspergillus species from section Flavi.</title>
        <authorList>
            <consortium name="DOE Joint Genome Institute"/>
            <person name="Kjaerbolling I."/>
            <person name="Vesth T."/>
            <person name="Frisvad J.C."/>
            <person name="Nybo J.L."/>
            <person name="Theobald S."/>
            <person name="Kildgaard S."/>
            <person name="Isbrandt T."/>
            <person name="Kuo A."/>
            <person name="Sato A."/>
            <person name="Lyhne E.K."/>
            <person name="Kogle M.E."/>
            <person name="Wiebenga A."/>
            <person name="Kun R.S."/>
            <person name="Lubbers R.J."/>
            <person name="Makela M.R."/>
            <person name="Barry K."/>
            <person name="Chovatia M."/>
            <person name="Clum A."/>
            <person name="Daum C."/>
            <person name="Haridas S."/>
            <person name="He G."/>
            <person name="LaButti K."/>
            <person name="Lipzen A."/>
            <person name="Mondo S."/>
            <person name="Riley R."/>
            <person name="Salamov A."/>
            <person name="Simmons B.A."/>
            <person name="Magnuson J.K."/>
            <person name="Henrissat B."/>
            <person name="Mortensen U.H."/>
            <person name="Larsen T.O."/>
            <person name="Devries R.P."/>
            <person name="Grigoriev I.V."/>
            <person name="Machida M."/>
            <person name="Baker S.E."/>
            <person name="Andersen M.R."/>
        </authorList>
    </citation>
    <scope>NUCLEOTIDE SEQUENCE [LARGE SCALE GENOMIC DNA]</scope>
    <source>
        <strain evidence="8">IBT 14317</strain>
    </source>
</reference>
<evidence type="ECO:0000256" key="5">
    <source>
        <dbReference type="ARBA" id="ARBA00038359"/>
    </source>
</evidence>
<organism evidence="8">
    <name type="scientific">Petromyces alliaceus</name>
    <name type="common">Aspergillus alliaceus</name>
    <dbReference type="NCBI Taxonomy" id="209559"/>
    <lineage>
        <taxon>Eukaryota</taxon>
        <taxon>Fungi</taxon>
        <taxon>Dikarya</taxon>
        <taxon>Ascomycota</taxon>
        <taxon>Pezizomycotina</taxon>
        <taxon>Eurotiomycetes</taxon>
        <taxon>Eurotiomycetidae</taxon>
        <taxon>Eurotiales</taxon>
        <taxon>Aspergillaceae</taxon>
        <taxon>Aspergillus</taxon>
        <taxon>Aspergillus subgen. Circumdati</taxon>
    </lineage>
</organism>
<keyword evidence="2 6" id="KW-0812">Transmembrane</keyword>
<feature type="transmembrane region" description="Helical" evidence="6">
    <location>
        <begin position="204"/>
        <end position="223"/>
    </location>
</feature>
<evidence type="ECO:0000256" key="4">
    <source>
        <dbReference type="ARBA" id="ARBA00023136"/>
    </source>
</evidence>
<protein>
    <recommendedName>
        <fullName evidence="7">Rhodopsin domain-containing protein</fullName>
    </recommendedName>
</protein>
<sequence length="366" mass="40174">MEISNEQAGLLVVAWAFGGISVLVVALRVLAKIKIQRIMLDDVIMVFALCLGLIASALLTCAILYGYDQQTKDDMGMNATEARKFGSLAIVFTVACAATARTAFVLYLAVILSRQKWHRIILIALMSLELAVNAVSIILVFASCNPVHAVWDYSIDGDCLLDSIQIGYGTFLSIFNATVDLYLAVVPTYIFWHLNLRLPVKLSLICLMSLGLLAMGASIGKIMQIPELQNDMLTGTSNLVRWAFIEAYVVIIVASLPCLRSLFLSGFRYKVSSKQRSRDYELTATVKGSRGGPSSLITTRHRTNSRLRNILPKPGNREDVSDTHILGGMNSVEAAEAGESSRDLGVGIWKDVEFQLSEFKVERTSV</sequence>
<dbReference type="InterPro" id="IPR049326">
    <property type="entry name" value="Rhodopsin_dom_fungi"/>
</dbReference>
<dbReference type="EMBL" id="ML735282">
    <property type="protein sequence ID" value="KAE8388182.1"/>
    <property type="molecule type" value="Genomic_DNA"/>
</dbReference>
<name>A0A5N7C262_PETAA</name>
<feature type="transmembrane region" description="Helical" evidence="6">
    <location>
        <begin position="243"/>
        <end position="267"/>
    </location>
</feature>
<evidence type="ECO:0000256" key="1">
    <source>
        <dbReference type="ARBA" id="ARBA00004141"/>
    </source>
</evidence>
<comment type="similarity">
    <text evidence="5">Belongs to the SAT4 family.</text>
</comment>
<dbReference type="PANTHER" id="PTHR33048">
    <property type="entry name" value="PTH11-LIKE INTEGRAL MEMBRANE PROTEIN (AFU_ORTHOLOGUE AFUA_5G11245)"/>
    <property type="match status" value="1"/>
</dbReference>
<dbReference type="Proteomes" id="UP000326877">
    <property type="component" value="Unassembled WGS sequence"/>
</dbReference>
<evidence type="ECO:0000256" key="3">
    <source>
        <dbReference type="ARBA" id="ARBA00022989"/>
    </source>
</evidence>
<dbReference type="Pfam" id="PF20684">
    <property type="entry name" value="Fung_rhodopsin"/>
    <property type="match status" value="1"/>
</dbReference>
<evidence type="ECO:0000256" key="6">
    <source>
        <dbReference type="SAM" id="Phobius"/>
    </source>
</evidence>
<accession>A0A5N7C262</accession>
<proteinExistence type="inferred from homology"/>
<dbReference type="AlphaFoldDB" id="A0A5N7C262"/>
<feature type="transmembrane region" description="Helical" evidence="6">
    <location>
        <begin position="12"/>
        <end position="31"/>
    </location>
</feature>
<comment type="subcellular location">
    <subcellularLocation>
        <location evidence="1">Membrane</location>
        <topology evidence="1">Multi-pass membrane protein</topology>
    </subcellularLocation>
</comment>
<evidence type="ECO:0000313" key="8">
    <source>
        <dbReference type="EMBL" id="KAE8388182.1"/>
    </source>
</evidence>
<evidence type="ECO:0000256" key="2">
    <source>
        <dbReference type="ARBA" id="ARBA00022692"/>
    </source>
</evidence>
<evidence type="ECO:0000259" key="7">
    <source>
        <dbReference type="Pfam" id="PF20684"/>
    </source>
</evidence>
<keyword evidence="3 6" id="KW-1133">Transmembrane helix</keyword>
<keyword evidence="4 6" id="KW-0472">Membrane</keyword>
<feature type="transmembrane region" description="Helical" evidence="6">
    <location>
        <begin position="120"/>
        <end position="142"/>
    </location>
</feature>
<dbReference type="PANTHER" id="PTHR33048:SF155">
    <property type="entry name" value="INTEGRAL MEMBRANE PROTEIN"/>
    <property type="match status" value="1"/>
</dbReference>
<feature type="transmembrane region" description="Helical" evidence="6">
    <location>
        <begin position="171"/>
        <end position="192"/>
    </location>
</feature>
<dbReference type="OrthoDB" id="4682787at2759"/>
<feature type="domain" description="Rhodopsin" evidence="7">
    <location>
        <begin position="27"/>
        <end position="263"/>
    </location>
</feature>